<sequence>MKKLLLATVTGAAVASGAYLVSNQNESYTPLPELDYVPADTVFFWSQLEGFPYLKYLDVLPSAFKNTHQFDELFKAMEQGSPSSNELFFVNLFKAYSNSLNSSADFANTWGADDEFKLIGYSVGLLPVARAQLANVDTFLQTVKSAADNAGIRYKTSQLEGLPVTRFVIEQGSEKVLDLVVSTKGNWATVTADTPFNTENDLKIALAATQPTKALSQTGRIEQYIQDYQLDGHSVGYLDTTLLVDAITAKDPQSNTTKMLDSLLALSGNQDALNMVRNPECQKDFSDMASNWPAIVSGTQSIDITNQYADVKVSTVFASNDNKVLDAISKTRGFLPAHTKNIGNAMVSLAYGVDASQISPMVNTVWARFASAEFSCQPLVAAQAQSKDANPAALAMMTGMLGSLKGMSLSVLDMDIIEHAENPGMPDFKSLDLLLTVSADDVEALFNIAKSFAPQFASLTLPEDGSAIEMNEYLPPGVELNASLYLALKGQHLALYTGELGEKFANSLTEQTVEANGFMAFSIDSNQFFKSLIRAAEIAGEEMPEEFEKFIGQNTQMQINLDVADKGIVTDAEIVIKKL</sequence>
<protein>
    <recommendedName>
        <fullName evidence="3">DUF3352 domain-containing protein</fullName>
    </recommendedName>
</protein>
<comment type="caution">
    <text evidence="1">The sequence shown here is derived from an EMBL/GenBank/DDBJ whole genome shotgun (WGS) entry which is preliminary data.</text>
</comment>
<dbReference type="EMBL" id="PPSX01000028">
    <property type="protein sequence ID" value="RZQ53437.1"/>
    <property type="molecule type" value="Genomic_DNA"/>
</dbReference>
<name>A0A4Q7IQM8_9GAMM</name>
<dbReference type="AlphaFoldDB" id="A0A4Q7IQM8"/>
<gene>
    <name evidence="1" type="ORF">C1E23_09045</name>
</gene>
<reference evidence="1 2" key="1">
    <citation type="submission" date="2018-01" db="EMBL/GenBank/DDBJ databases">
        <title>Co-occurrence of chitin degradation, pigmentation and bioactivity in marine Pseudoalteromonas.</title>
        <authorList>
            <person name="Paulsen S."/>
            <person name="Gram L."/>
            <person name="Machado H."/>
        </authorList>
    </citation>
    <scope>NUCLEOTIDE SEQUENCE [LARGE SCALE GENOMIC DNA]</scope>
    <source>
        <strain evidence="1 2">S3898</strain>
    </source>
</reference>
<evidence type="ECO:0000313" key="1">
    <source>
        <dbReference type="EMBL" id="RZQ53437.1"/>
    </source>
</evidence>
<dbReference type="RefSeq" id="WP_130255251.1">
    <property type="nucleotide sequence ID" value="NZ_PPSX01000028.1"/>
</dbReference>
<organism evidence="1 2">
    <name type="scientific">Pseudoalteromonas phenolica</name>
    <dbReference type="NCBI Taxonomy" id="161398"/>
    <lineage>
        <taxon>Bacteria</taxon>
        <taxon>Pseudomonadati</taxon>
        <taxon>Pseudomonadota</taxon>
        <taxon>Gammaproteobacteria</taxon>
        <taxon>Alteromonadales</taxon>
        <taxon>Pseudoalteromonadaceae</taxon>
        <taxon>Pseudoalteromonas</taxon>
    </lineage>
</organism>
<accession>A0A4Q7IQM8</accession>
<evidence type="ECO:0008006" key="3">
    <source>
        <dbReference type="Google" id="ProtNLM"/>
    </source>
</evidence>
<dbReference type="Proteomes" id="UP000291338">
    <property type="component" value="Unassembled WGS sequence"/>
</dbReference>
<evidence type="ECO:0000313" key="2">
    <source>
        <dbReference type="Proteomes" id="UP000291338"/>
    </source>
</evidence>
<proteinExistence type="predicted"/>